<dbReference type="EMBL" id="GBXM01062877">
    <property type="protein sequence ID" value="JAH45700.1"/>
    <property type="molecule type" value="Transcribed_RNA"/>
</dbReference>
<dbReference type="AlphaFoldDB" id="A0A0E9SMW5"/>
<evidence type="ECO:0000256" key="1">
    <source>
        <dbReference type="SAM" id="MobiDB-lite"/>
    </source>
</evidence>
<sequence length="22" mass="2464">MMGAEQSNNKSAVFIYNSESKQ</sequence>
<dbReference type="EMBL" id="GBXM01062924">
    <property type="protein sequence ID" value="JAH45653.1"/>
    <property type="molecule type" value="Transcribed_RNA"/>
</dbReference>
<evidence type="ECO:0000313" key="2">
    <source>
        <dbReference type="EMBL" id="JAH42577.1"/>
    </source>
</evidence>
<organism evidence="2">
    <name type="scientific">Anguilla anguilla</name>
    <name type="common">European freshwater eel</name>
    <name type="synonym">Muraena anguilla</name>
    <dbReference type="NCBI Taxonomy" id="7936"/>
    <lineage>
        <taxon>Eukaryota</taxon>
        <taxon>Metazoa</taxon>
        <taxon>Chordata</taxon>
        <taxon>Craniata</taxon>
        <taxon>Vertebrata</taxon>
        <taxon>Euteleostomi</taxon>
        <taxon>Actinopterygii</taxon>
        <taxon>Neopterygii</taxon>
        <taxon>Teleostei</taxon>
        <taxon>Anguilliformes</taxon>
        <taxon>Anguillidae</taxon>
        <taxon>Anguilla</taxon>
    </lineage>
</organism>
<reference evidence="2" key="1">
    <citation type="submission" date="2014-11" db="EMBL/GenBank/DDBJ databases">
        <authorList>
            <person name="Amaro Gonzalez C."/>
        </authorList>
    </citation>
    <scope>NUCLEOTIDE SEQUENCE</scope>
</reference>
<name>A0A0E9SMW5_ANGAN</name>
<proteinExistence type="predicted"/>
<reference evidence="2" key="2">
    <citation type="journal article" date="2015" name="Fish Shellfish Immunol.">
        <title>Early steps in the European eel (Anguilla anguilla)-Vibrio vulnificus interaction in the gills: Role of the RtxA13 toxin.</title>
        <authorList>
            <person name="Callol A."/>
            <person name="Pajuelo D."/>
            <person name="Ebbesson L."/>
            <person name="Teles M."/>
            <person name="MacKenzie S."/>
            <person name="Amaro C."/>
        </authorList>
    </citation>
    <scope>NUCLEOTIDE SEQUENCE</scope>
</reference>
<protein>
    <submittedName>
        <fullName evidence="2">Uncharacterized protein</fullName>
    </submittedName>
</protein>
<feature type="region of interest" description="Disordered" evidence="1">
    <location>
        <begin position="1"/>
        <end position="22"/>
    </location>
</feature>
<accession>A0A0E9SMW5</accession>
<dbReference type="EMBL" id="GBXM01066000">
    <property type="protein sequence ID" value="JAH42577.1"/>
    <property type="molecule type" value="Transcribed_RNA"/>
</dbReference>